<keyword evidence="2 12" id="KW-0479">Metal-binding</keyword>
<evidence type="ECO:0000256" key="8">
    <source>
        <dbReference type="ARBA" id="ARBA00023242"/>
    </source>
</evidence>
<dbReference type="SUPFAM" id="SSF57716">
    <property type="entry name" value="Glucocorticoid receptor-like (DNA-binding domain)"/>
    <property type="match status" value="2"/>
</dbReference>
<evidence type="ECO:0000256" key="10">
    <source>
        <dbReference type="ARBA" id="ARBA00042641"/>
    </source>
</evidence>
<keyword evidence="7 11" id="KW-0371">Homeobox</keyword>
<dbReference type="GO" id="GO:0030182">
    <property type="term" value="P:neuron differentiation"/>
    <property type="evidence" value="ECO:0007669"/>
    <property type="project" value="TreeGrafter"/>
</dbReference>
<name>A0AAW2AKE3_CULAL</name>
<feature type="domain" description="Homeobox" evidence="16">
    <location>
        <begin position="176"/>
        <end position="236"/>
    </location>
</feature>
<dbReference type="InterPro" id="IPR001356">
    <property type="entry name" value="HD"/>
</dbReference>
<feature type="compositionally biased region" description="Polar residues" evidence="14">
    <location>
        <begin position="359"/>
        <end position="378"/>
    </location>
</feature>
<evidence type="ECO:0000313" key="18">
    <source>
        <dbReference type="Proteomes" id="UP001479290"/>
    </source>
</evidence>
<dbReference type="PROSITE" id="PS00027">
    <property type="entry name" value="HOMEOBOX_1"/>
    <property type="match status" value="1"/>
</dbReference>
<feature type="compositionally biased region" description="Low complexity" evidence="14">
    <location>
        <begin position="379"/>
        <end position="393"/>
    </location>
</feature>
<accession>A0AAW2AKE3</accession>
<dbReference type="PROSITE" id="PS00478">
    <property type="entry name" value="LIM_DOMAIN_1"/>
    <property type="match status" value="2"/>
</dbReference>
<dbReference type="InterPro" id="IPR050453">
    <property type="entry name" value="LIM_Homeobox_TF"/>
</dbReference>
<feature type="region of interest" description="Disordered" evidence="14">
    <location>
        <begin position="136"/>
        <end position="183"/>
    </location>
</feature>
<dbReference type="EMBL" id="JAWDJR010000005">
    <property type="protein sequence ID" value="KAK9974176.1"/>
    <property type="molecule type" value="Genomic_DNA"/>
</dbReference>
<evidence type="ECO:0000256" key="6">
    <source>
        <dbReference type="ARBA" id="ARBA00023125"/>
    </source>
</evidence>
<comment type="caution">
    <text evidence="17">The sequence shown here is derived from an EMBL/GenBank/DDBJ whole genome shotgun (WGS) entry which is preliminary data.</text>
</comment>
<dbReference type="FunFam" id="2.10.110.10:FF:000046">
    <property type="entry name" value="LIM/homeobox protein Lhx1"/>
    <property type="match status" value="1"/>
</dbReference>
<dbReference type="InterPro" id="IPR049618">
    <property type="entry name" value="Lhx1/5_LIM1"/>
</dbReference>
<dbReference type="GO" id="GO:0005634">
    <property type="term" value="C:nucleus"/>
    <property type="evidence" value="ECO:0007669"/>
    <property type="project" value="UniProtKB-SubCell"/>
</dbReference>
<dbReference type="InterPro" id="IPR001781">
    <property type="entry name" value="Znf_LIM"/>
</dbReference>
<dbReference type="Gene3D" id="2.10.110.10">
    <property type="entry name" value="Cysteine Rich Protein"/>
    <property type="match status" value="2"/>
</dbReference>
<protein>
    <recommendedName>
        <fullName evidence="9">LIM/homeobox protein Lhx1</fullName>
    </recommendedName>
    <alternativeName>
        <fullName evidence="10">Homeobox protein Lim-1</fullName>
    </alternativeName>
</protein>
<evidence type="ECO:0000256" key="13">
    <source>
        <dbReference type="RuleBase" id="RU000682"/>
    </source>
</evidence>
<dbReference type="GO" id="GO:0008270">
    <property type="term" value="F:zinc ion binding"/>
    <property type="evidence" value="ECO:0007669"/>
    <property type="project" value="InterPro"/>
</dbReference>
<dbReference type="SMART" id="SM00132">
    <property type="entry name" value="LIM"/>
    <property type="match status" value="2"/>
</dbReference>
<feature type="DNA-binding region" description="Homeobox" evidence="11">
    <location>
        <begin position="178"/>
        <end position="237"/>
    </location>
</feature>
<evidence type="ECO:0000256" key="3">
    <source>
        <dbReference type="ARBA" id="ARBA00022737"/>
    </source>
</evidence>
<keyword evidence="8 11" id="KW-0539">Nucleus</keyword>
<dbReference type="AlphaFoldDB" id="A0AAW2AKE3"/>
<dbReference type="CDD" id="cd09367">
    <property type="entry name" value="LIM1_Lhx1_Lhx5"/>
    <property type="match status" value="1"/>
</dbReference>
<dbReference type="Gene3D" id="1.10.10.60">
    <property type="entry name" value="Homeodomain-like"/>
    <property type="match status" value="1"/>
</dbReference>
<dbReference type="CDD" id="cd09375">
    <property type="entry name" value="LIM2_Lhx1_Lhx5"/>
    <property type="match status" value="1"/>
</dbReference>
<proteinExistence type="predicted"/>
<dbReference type="GO" id="GO:0000977">
    <property type="term" value="F:RNA polymerase II transcription regulatory region sequence-specific DNA binding"/>
    <property type="evidence" value="ECO:0007669"/>
    <property type="project" value="TreeGrafter"/>
</dbReference>
<feature type="domain" description="LIM zinc-binding" evidence="15">
    <location>
        <begin position="62"/>
        <end position="124"/>
    </location>
</feature>
<evidence type="ECO:0000256" key="14">
    <source>
        <dbReference type="SAM" id="MobiDB-lite"/>
    </source>
</evidence>
<dbReference type="FunFam" id="1.10.10.60:FF:000075">
    <property type="entry name" value="LIM/homeobox protein Lhx1"/>
    <property type="match status" value="1"/>
</dbReference>
<dbReference type="SUPFAM" id="SSF46689">
    <property type="entry name" value="Homeodomain-like"/>
    <property type="match status" value="1"/>
</dbReference>
<dbReference type="GO" id="GO:0009653">
    <property type="term" value="P:anatomical structure morphogenesis"/>
    <property type="evidence" value="ECO:0007669"/>
    <property type="project" value="UniProtKB-ARBA"/>
</dbReference>
<keyword evidence="5 12" id="KW-0440">LIM domain</keyword>
<evidence type="ECO:0000256" key="12">
    <source>
        <dbReference type="PROSITE-ProRule" id="PRU00125"/>
    </source>
</evidence>
<keyword evidence="18" id="KW-1185">Reference proteome</keyword>
<evidence type="ECO:0000256" key="1">
    <source>
        <dbReference type="ARBA" id="ARBA00004123"/>
    </source>
</evidence>
<organism evidence="17 18">
    <name type="scientific">Culter alburnus</name>
    <name type="common">Topmouth culter</name>
    <dbReference type="NCBI Taxonomy" id="194366"/>
    <lineage>
        <taxon>Eukaryota</taxon>
        <taxon>Metazoa</taxon>
        <taxon>Chordata</taxon>
        <taxon>Craniata</taxon>
        <taxon>Vertebrata</taxon>
        <taxon>Euteleostomi</taxon>
        <taxon>Actinopterygii</taxon>
        <taxon>Neopterygii</taxon>
        <taxon>Teleostei</taxon>
        <taxon>Ostariophysi</taxon>
        <taxon>Cypriniformes</taxon>
        <taxon>Xenocyprididae</taxon>
        <taxon>Xenocypridinae</taxon>
        <taxon>Culter</taxon>
    </lineage>
</organism>
<dbReference type="InterPro" id="IPR017970">
    <property type="entry name" value="Homeobox_CS"/>
</dbReference>
<dbReference type="PANTHER" id="PTHR24208">
    <property type="entry name" value="LIM/HOMEOBOX PROTEIN LHX"/>
    <property type="match status" value="1"/>
</dbReference>
<dbReference type="PROSITE" id="PS50023">
    <property type="entry name" value="LIM_DOMAIN_2"/>
    <property type="match status" value="2"/>
</dbReference>
<reference evidence="17 18" key="1">
    <citation type="submission" date="2024-05" db="EMBL/GenBank/DDBJ databases">
        <title>A high-quality chromosomal-level genome assembly of Topmouth culter (Culter alburnus).</title>
        <authorList>
            <person name="Zhao H."/>
        </authorList>
    </citation>
    <scope>NUCLEOTIDE SEQUENCE [LARGE SCALE GENOMIC DNA]</scope>
    <source>
        <strain evidence="17">CATC2023</strain>
        <tissue evidence="17">Muscle</tissue>
    </source>
</reference>
<dbReference type="FunFam" id="2.10.110.10:FF:000120">
    <property type="entry name" value="Insulin gene enhancer protein ISL-2"/>
    <property type="match status" value="1"/>
</dbReference>
<dbReference type="GO" id="GO:0000981">
    <property type="term" value="F:DNA-binding transcription factor activity, RNA polymerase II-specific"/>
    <property type="evidence" value="ECO:0007669"/>
    <property type="project" value="InterPro"/>
</dbReference>
<evidence type="ECO:0000256" key="4">
    <source>
        <dbReference type="ARBA" id="ARBA00022833"/>
    </source>
</evidence>
<comment type="subcellular location">
    <subcellularLocation>
        <location evidence="1 11 13">Nucleus</location>
    </subcellularLocation>
</comment>
<feature type="compositionally biased region" description="Basic and acidic residues" evidence="14">
    <location>
        <begin position="149"/>
        <end position="165"/>
    </location>
</feature>
<feature type="region of interest" description="Disordered" evidence="14">
    <location>
        <begin position="293"/>
        <end position="401"/>
    </location>
</feature>
<keyword evidence="3" id="KW-0677">Repeat</keyword>
<evidence type="ECO:0000256" key="5">
    <source>
        <dbReference type="ARBA" id="ARBA00023038"/>
    </source>
</evidence>
<evidence type="ECO:0000256" key="2">
    <source>
        <dbReference type="ARBA" id="ARBA00022723"/>
    </source>
</evidence>
<dbReference type="Proteomes" id="UP001479290">
    <property type="component" value="Unassembled WGS sequence"/>
</dbReference>
<dbReference type="SMART" id="SM00389">
    <property type="entry name" value="HOX"/>
    <property type="match status" value="1"/>
</dbReference>
<dbReference type="Pfam" id="PF00046">
    <property type="entry name" value="Homeodomain"/>
    <property type="match status" value="1"/>
</dbReference>
<evidence type="ECO:0000313" key="17">
    <source>
        <dbReference type="EMBL" id="KAK9974176.1"/>
    </source>
</evidence>
<evidence type="ECO:0000256" key="9">
    <source>
        <dbReference type="ARBA" id="ARBA00040542"/>
    </source>
</evidence>
<dbReference type="InterPro" id="IPR009057">
    <property type="entry name" value="Homeodomain-like_sf"/>
</dbReference>
<keyword evidence="4 12" id="KW-0862">Zinc</keyword>
<gene>
    <name evidence="17" type="ORF">ABG768_022282</name>
</gene>
<dbReference type="InterPro" id="IPR049619">
    <property type="entry name" value="Lhx1/5_LIM2"/>
</dbReference>
<dbReference type="Pfam" id="PF00412">
    <property type="entry name" value="LIM"/>
    <property type="match status" value="2"/>
</dbReference>
<evidence type="ECO:0000259" key="15">
    <source>
        <dbReference type="PROSITE" id="PS50023"/>
    </source>
</evidence>
<evidence type="ECO:0000256" key="11">
    <source>
        <dbReference type="PROSITE-ProRule" id="PRU00108"/>
    </source>
</evidence>
<feature type="compositionally biased region" description="Polar residues" evidence="14">
    <location>
        <begin position="136"/>
        <end position="145"/>
    </location>
</feature>
<dbReference type="PROSITE" id="PS50071">
    <property type="entry name" value="HOMEOBOX_2"/>
    <property type="match status" value="1"/>
</dbReference>
<sequence>MVHCAGCERPILDRFLLSVLDRAWHAKCVQCCDCKCNLTDRCFSREGRLYCKNDFFRRYGTKCGGCAQGISPSDLVRKARSKVFHLNCFTCIMCNKQLSTGEELYILDEYKFVCKEDYINNSIGKDTNLLSVTTCSDPSLSPESQDPQDDFKDSETGHMSDKETCNNENDEQNLGGKRRGPRTTIKAKQLETLKAAFSATPKPTRHIREQLAQETGLSMRVIQVWFQNRRSKERRMKQLSALGARRHMFFRSPRRMRALGDRMEPGELMANGHFSFYGDYQGEYYGPGSNYDYFPQGPPSSQAQTPGDLGFMASSGPAGTPLGSMDHHHGAHHPSNETQCFSEMISHHPGDSPSPEPSAPTSIHSISTDMCDSTPPFTSLNSLSGNGYSNLSSEMNEGTVW</sequence>
<dbReference type="CDD" id="cd00086">
    <property type="entry name" value="homeodomain"/>
    <property type="match status" value="1"/>
</dbReference>
<evidence type="ECO:0000256" key="7">
    <source>
        <dbReference type="ARBA" id="ARBA00023155"/>
    </source>
</evidence>
<keyword evidence="6 11" id="KW-0238">DNA-binding</keyword>
<dbReference type="PANTHER" id="PTHR24208:SF106">
    <property type="entry name" value="LIM_HOMEOBOX PROTEIN LHX1"/>
    <property type="match status" value="1"/>
</dbReference>
<evidence type="ECO:0000259" key="16">
    <source>
        <dbReference type="PROSITE" id="PS50071"/>
    </source>
</evidence>
<feature type="domain" description="LIM zinc-binding" evidence="15">
    <location>
        <begin position="2"/>
        <end position="61"/>
    </location>
</feature>